<keyword evidence="4" id="KW-1185">Reference proteome</keyword>
<evidence type="ECO:0000256" key="2">
    <source>
        <dbReference type="SAM" id="MobiDB-lite"/>
    </source>
</evidence>
<sequence length="388" mass="43968">MLRYSFINAVWPSKSCGRVHVERHRKQKTQSVQTAQRWKLRANLNRRGPDSATWDRQGGGQAERLLMEQVLQLRRELDALRAENESLRKYRVNEHLLVDADDSVTTEDGRTRCGKHGERSRYLPVYSVAPEEVLSRVIPVIGPNPTIEQLDAAITLSFQVRDELVNRRGLERYEDVMAGRFLVFQTSELPVKGVQRVALPGTVGSMRWASAPVGILMPASELGLESFYPNAPTDVNCLVIIEADFDSEIPADTLASPDIIRDIRDGTKDVLDRIENVWFDEQGRASRDAGFPSSLTEETETDEDEQPDENGDGPEFSPGKFYLWLEERPPQGVESGEEPAHRWHVRWYERRPDPAVDGVECVGRVITVIAPSASRRRTKTFAEEDDVF</sequence>
<accession>M1UW42</accession>
<dbReference type="GeneID" id="16996904"/>
<dbReference type="Proteomes" id="UP000007014">
    <property type="component" value="Chromosome 18"/>
</dbReference>
<dbReference type="HOGENOM" id="CLU_712430_0_0_1"/>
<evidence type="ECO:0000313" key="4">
    <source>
        <dbReference type="Proteomes" id="UP000007014"/>
    </source>
</evidence>
<reference evidence="3 4" key="2">
    <citation type="journal article" date="2007" name="BMC Biol.">
        <title>A 100%-complete sequence reveals unusually simple genomic features in the hot-spring red alga Cyanidioschyzon merolae.</title>
        <authorList>
            <person name="Nozaki H."/>
            <person name="Takano H."/>
            <person name="Misumi O."/>
            <person name="Terasawa K."/>
            <person name="Matsuzaki M."/>
            <person name="Maruyama S."/>
            <person name="Nishida K."/>
            <person name="Yagisawa F."/>
            <person name="Yoshida Y."/>
            <person name="Fujiwara T."/>
            <person name="Takio S."/>
            <person name="Tamura K."/>
            <person name="Chung S.J."/>
            <person name="Nakamura S."/>
            <person name="Kuroiwa H."/>
            <person name="Tanaka K."/>
            <person name="Sato N."/>
            <person name="Kuroiwa T."/>
        </authorList>
    </citation>
    <scope>NUCLEOTIDE SEQUENCE [LARGE SCALE GENOMIC DNA]</scope>
    <source>
        <strain evidence="3 4">10D</strain>
    </source>
</reference>
<organism evidence="3 4">
    <name type="scientific">Cyanidioschyzon merolae (strain NIES-3377 / 10D)</name>
    <name type="common">Unicellular red alga</name>
    <dbReference type="NCBI Taxonomy" id="280699"/>
    <lineage>
        <taxon>Eukaryota</taxon>
        <taxon>Rhodophyta</taxon>
        <taxon>Bangiophyceae</taxon>
        <taxon>Cyanidiales</taxon>
        <taxon>Cyanidiaceae</taxon>
        <taxon>Cyanidioschyzon</taxon>
    </lineage>
</organism>
<dbReference type="AlphaFoldDB" id="M1UW42"/>
<evidence type="ECO:0000313" key="3">
    <source>
        <dbReference type="EMBL" id="BAM82306.1"/>
    </source>
</evidence>
<proteinExistence type="predicted"/>
<dbReference type="RefSeq" id="XP_005538342.1">
    <property type="nucleotide sequence ID" value="XM_005538285.1"/>
</dbReference>
<dbReference type="OrthoDB" id="10387084at2759"/>
<gene>
    <name evidence="3" type="ORF">CYME_CMR017C</name>
</gene>
<name>M1UW42_CYAM1</name>
<dbReference type="KEGG" id="cme:CYME_CMR017C"/>
<dbReference type="Gramene" id="CMR017CT">
    <property type="protein sequence ID" value="CMR017CT"/>
    <property type="gene ID" value="CMR017C"/>
</dbReference>
<feature type="compositionally biased region" description="Acidic residues" evidence="2">
    <location>
        <begin position="297"/>
        <end position="312"/>
    </location>
</feature>
<protein>
    <submittedName>
        <fullName evidence="3">Uncharacterized protein</fullName>
    </submittedName>
</protein>
<reference evidence="3 4" key="1">
    <citation type="journal article" date="2004" name="Nature">
        <title>Genome sequence of the ultrasmall unicellular red alga Cyanidioschyzon merolae 10D.</title>
        <authorList>
            <person name="Matsuzaki M."/>
            <person name="Misumi O."/>
            <person name="Shin-i T."/>
            <person name="Maruyama S."/>
            <person name="Takahara M."/>
            <person name="Miyagishima S."/>
            <person name="Mori T."/>
            <person name="Nishida K."/>
            <person name="Yagisawa F."/>
            <person name="Nishida K."/>
            <person name="Yoshida Y."/>
            <person name="Nishimura Y."/>
            <person name="Nakao S."/>
            <person name="Kobayashi T."/>
            <person name="Momoyama Y."/>
            <person name="Higashiyama T."/>
            <person name="Minoda A."/>
            <person name="Sano M."/>
            <person name="Nomoto H."/>
            <person name="Oishi K."/>
            <person name="Hayashi H."/>
            <person name="Ohta F."/>
            <person name="Nishizaka S."/>
            <person name="Haga S."/>
            <person name="Miura S."/>
            <person name="Morishita T."/>
            <person name="Kabeya Y."/>
            <person name="Terasawa K."/>
            <person name="Suzuki Y."/>
            <person name="Ishii Y."/>
            <person name="Asakawa S."/>
            <person name="Takano H."/>
            <person name="Ohta N."/>
            <person name="Kuroiwa H."/>
            <person name="Tanaka K."/>
            <person name="Shimizu N."/>
            <person name="Sugano S."/>
            <person name="Sato N."/>
            <person name="Nozaki H."/>
            <person name="Ogasawara N."/>
            <person name="Kohara Y."/>
            <person name="Kuroiwa T."/>
        </authorList>
    </citation>
    <scope>NUCLEOTIDE SEQUENCE [LARGE SCALE GENOMIC DNA]</scope>
    <source>
        <strain evidence="3 4">10D</strain>
    </source>
</reference>
<keyword evidence="1" id="KW-0175">Coiled coil</keyword>
<evidence type="ECO:0000256" key="1">
    <source>
        <dbReference type="SAM" id="Coils"/>
    </source>
</evidence>
<feature type="coiled-coil region" evidence="1">
    <location>
        <begin position="63"/>
        <end position="90"/>
    </location>
</feature>
<dbReference type="EMBL" id="AP006500">
    <property type="protein sequence ID" value="BAM82306.1"/>
    <property type="molecule type" value="Genomic_DNA"/>
</dbReference>
<feature type="region of interest" description="Disordered" evidence="2">
    <location>
        <begin position="285"/>
        <end position="320"/>
    </location>
</feature>